<dbReference type="GO" id="GO:0000220">
    <property type="term" value="C:vacuolar proton-transporting V-type ATPase, V0 domain"/>
    <property type="evidence" value="ECO:0007669"/>
    <property type="project" value="InterPro"/>
</dbReference>
<proteinExistence type="inferred from homology"/>
<dbReference type="Proteomes" id="UP001295684">
    <property type="component" value="Unassembled WGS sequence"/>
</dbReference>
<name>A0AAD2D920_EUPCR</name>
<feature type="transmembrane region" description="Helical" evidence="9">
    <location>
        <begin position="458"/>
        <end position="477"/>
    </location>
</feature>
<dbReference type="AlphaFoldDB" id="A0AAD2D920"/>
<comment type="subcellular location">
    <subcellularLocation>
        <location evidence="1">Membrane</location>
        <topology evidence="1">Multi-pass membrane protein</topology>
    </subcellularLocation>
</comment>
<dbReference type="GO" id="GO:0051117">
    <property type="term" value="F:ATPase binding"/>
    <property type="evidence" value="ECO:0007669"/>
    <property type="project" value="TreeGrafter"/>
</dbReference>
<feature type="compositionally biased region" description="Polar residues" evidence="10">
    <location>
        <begin position="692"/>
        <end position="703"/>
    </location>
</feature>
<keyword evidence="12" id="KW-1185">Reference proteome</keyword>
<keyword evidence="4 9" id="KW-0812">Transmembrane</keyword>
<dbReference type="PANTHER" id="PTHR11629:SF63">
    <property type="entry name" value="V-TYPE PROTON ATPASE SUBUNIT A"/>
    <property type="match status" value="1"/>
</dbReference>
<dbReference type="EMBL" id="CAMPGE010026436">
    <property type="protein sequence ID" value="CAI2384126.1"/>
    <property type="molecule type" value="Genomic_DNA"/>
</dbReference>
<evidence type="ECO:0000256" key="5">
    <source>
        <dbReference type="ARBA" id="ARBA00022781"/>
    </source>
</evidence>
<sequence>MGIFRSEDMDLYEIHIPKDAAWEVMNRLGDIGIMHFINLNKDEQVFNLTYAPFIKRCEETDKRITLIEQECKRHHVSIVKPKSVQEFLWSINNLQESNKSGELFFESIEQDICEKEQFVKDQTKKSKEIHNSLTLLIEYKTVLQKTQQILQFNAREMIAADGSLNDRHRADAPLMQDGPGIAVGHIAGTICKEEEYRFKKLIFRATRGNALTYFEDFDNPIKDYDGKEIQKSVYVVIFQEGDTIKEKIVKICDSFLGEIFDIPTGGIQEKIDEINHKINDTQNVIGASNEEIRNYLIEINKMNNTVSSTIQLYKWFIVKEKALYNNLNKLKMGSNLLVGLFWCATSQKQQVSDKVSQISQNRNISSPQIAIREEHGLVPPTYVKTNEFTFIFQKIVDTYGVPDYKEVNPAMFTIVTFPFLFGVMYGDMFHGFLLLLFGAFLTLFDSKLKDTALESLSIARYILLMMGFFAFFCGVCYNDFASIPLWGGTCFAERTDNQQSHSGLTETETTIWDHKEDCVYPVGIDPIWYISENDLTFINTMKMKMAVIFGVTHMSLGITMKAFNAFHFRKYLDFFFEFIPQITLLWSLFGWMNILIIIKWLTPWYIIRYEKGEVIPDKNVEKAPGIISVMISMFLKFGETDTEVNVALAGSADTQQAIMITFLVIALICIPMMLCVKPFVLRCQMKSHHNHQQSFQGRGSQRFQRLDEEEDDVSDNGINQHETNRPASNLKNDEIDIEKIILKETKDDEGHDFGEIFIHQLIETIEFVLGTVSNTASYLRLWALSLAHSQLALVFFEQLLKKFGLAQEEIFNQTVGLFFLFPGWATMTLFVLLLMDAMECFLHTLRLHWVEFQNKFYKGNGYLFTPFNYHPALEEEKKRKI</sequence>
<evidence type="ECO:0000256" key="9">
    <source>
        <dbReference type="RuleBase" id="RU361189"/>
    </source>
</evidence>
<comment type="function">
    <text evidence="9">Essential component of the vacuolar proton pump (V-ATPase), a multimeric enzyme that catalyzes the translocation of protons across the membranes. Required for assembly and activity of the V-ATPase.</text>
</comment>
<feature type="transmembrane region" description="Helical" evidence="9">
    <location>
        <begin position="657"/>
        <end position="676"/>
    </location>
</feature>
<evidence type="ECO:0000256" key="8">
    <source>
        <dbReference type="ARBA" id="ARBA00023136"/>
    </source>
</evidence>
<accession>A0AAD2D920</accession>
<dbReference type="InterPro" id="IPR026028">
    <property type="entry name" value="V-type_ATPase_116kDa_su_euka"/>
</dbReference>
<protein>
    <recommendedName>
        <fullName evidence="9">V-type proton ATPase subunit a</fullName>
    </recommendedName>
</protein>
<feature type="transmembrane region" description="Helical" evidence="9">
    <location>
        <begin position="816"/>
        <end position="835"/>
    </location>
</feature>
<organism evidence="11 12">
    <name type="scientific">Euplotes crassus</name>
    <dbReference type="NCBI Taxonomy" id="5936"/>
    <lineage>
        <taxon>Eukaryota</taxon>
        <taxon>Sar</taxon>
        <taxon>Alveolata</taxon>
        <taxon>Ciliophora</taxon>
        <taxon>Intramacronucleata</taxon>
        <taxon>Spirotrichea</taxon>
        <taxon>Hypotrichia</taxon>
        <taxon>Euplotida</taxon>
        <taxon>Euplotidae</taxon>
        <taxon>Moneuplotes</taxon>
    </lineage>
</organism>
<keyword evidence="5 9" id="KW-0375">Hydrogen ion transport</keyword>
<reference evidence="11" key="1">
    <citation type="submission" date="2023-07" db="EMBL/GenBank/DDBJ databases">
        <authorList>
            <consortium name="AG Swart"/>
            <person name="Singh M."/>
            <person name="Singh A."/>
            <person name="Seah K."/>
            <person name="Emmerich C."/>
        </authorList>
    </citation>
    <scope>NUCLEOTIDE SEQUENCE</scope>
    <source>
        <strain evidence="11">DP1</strain>
    </source>
</reference>
<feature type="transmembrane region" description="Helical" evidence="9">
    <location>
        <begin position="414"/>
        <end position="438"/>
    </location>
</feature>
<evidence type="ECO:0000256" key="10">
    <source>
        <dbReference type="SAM" id="MobiDB-lite"/>
    </source>
</evidence>
<comment type="caution">
    <text evidence="11">The sequence shown here is derived from an EMBL/GenBank/DDBJ whole genome shotgun (WGS) entry which is preliminary data.</text>
</comment>
<evidence type="ECO:0000313" key="12">
    <source>
        <dbReference type="Proteomes" id="UP001295684"/>
    </source>
</evidence>
<evidence type="ECO:0000256" key="6">
    <source>
        <dbReference type="ARBA" id="ARBA00022989"/>
    </source>
</evidence>
<comment type="similarity">
    <text evidence="2 9">Belongs to the V-ATPase 116 kDa subunit family.</text>
</comment>
<dbReference type="InterPro" id="IPR002490">
    <property type="entry name" value="V-ATPase_116kDa_su"/>
</dbReference>
<gene>
    <name evidence="11" type="ORF">ECRASSUSDP1_LOCUS25647</name>
</gene>
<keyword evidence="8 9" id="KW-0472">Membrane</keyword>
<keyword evidence="7 9" id="KW-0406">Ion transport</keyword>
<feature type="transmembrane region" description="Helical" evidence="9">
    <location>
        <begin position="583"/>
        <end position="607"/>
    </location>
</feature>
<evidence type="ECO:0000256" key="1">
    <source>
        <dbReference type="ARBA" id="ARBA00004141"/>
    </source>
</evidence>
<evidence type="ECO:0000313" key="11">
    <source>
        <dbReference type="EMBL" id="CAI2384126.1"/>
    </source>
</evidence>
<evidence type="ECO:0000256" key="3">
    <source>
        <dbReference type="ARBA" id="ARBA00022448"/>
    </source>
</evidence>
<keyword evidence="6 9" id="KW-1133">Transmembrane helix</keyword>
<dbReference type="PIRSF" id="PIRSF001293">
    <property type="entry name" value="ATP6V0A1"/>
    <property type="match status" value="1"/>
</dbReference>
<evidence type="ECO:0000256" key="2">
    <source>
        <dbReference type="ARBA" id="ARBA00009904"/>
    </source>
</evidence>
<feature type="compositionally biased region" description="Polar residues" evidence="10">
    <location>
        <begin position="716"/>
        <end position="728"/>
    </location>
</feature>
<keyword evidence="3 9" id="KW-0813">Transport</keyword>
<dbReference type="GO" id="GO:0007035">
    <property type="term" value="P:vacuolar acidification"/>
    <property type="evidence" value="ECO:0007669"/>
    <property type="project" value="TreeGrafter"/>
</dbReference>
<feature type="transmembrane region" description="Helical" evidence="9">
    <location>
        <begin position="545"/>
        <end position="563"/>
    </location>
</feature>
<dbReference type="Pfam" id="PF01496">
    <property type="entry name" value="V_ATPase_I"/>
    <property type="match status" value="1"/>
</dbReference>
<evidence type="ECO:0000256" key="7">
    <source>
        <dbReference type="ARBA" id="ARBA00023065"/>
    </source>
</evidence>
<dbReference type="PANTHER" id="PTHR11629">
    <property type="entry name" value="VACUOLAR PROTON ATPASES"/>
    <property type="match status" value="1"/>
</dbReference>
<feature type="region of interest" description="Disordered" evidence="10">
    <location>
        <begin position="692"/>
        <end position="728"/>
    </location>
</feature>
<dbReference type="GO" id="GO:0046961">
    <property type="term" value="F:proton-transporting ATPase activity, rotational mechanism"/>
    <property type="evidence" value="ECO:0007669"/>
    <property type="project" value="InterPro"/>
</dbReference>
<evidence type="ECO:0000256" key="4">
    <source>
        <dbReference type="ARBA" id="ARBA00022692"/>
    </source>
</evidence>
<feature type="transmembrane region" description="Helical" evidence="9">
    <location>
        <begin position="778"/>
        <end position="796"/>
    </location>
</feature>